<name>A0A239P7C0_9ACTN</name>
<protein>
    <submittedName>
        <fullName evidence="1">Uncharacterized protein</fullName>
    </submittedName>
</protein>
<accession>A0A239P7C0</accession>
<dbReference type="Proteomes" id="UP000198318">
    <property type="component" value="Unassembled WGS sequence"/>
</dbReference>
<evidence type="ECO:0000313" key="2">
    <source>
        <dbReference type="Proteomes" id="UP000198318"/>
    </source>
</evidence>
<reference evidence="1 2" key="1">
    <citation type="submission" date="2017-06" db="EMBL/GenBank/DDBJ databases">
        <authorList>
            <person name="Kim H.J."/>
            <person name="Triplett B.A."/>
        </authorList>
    </citation>
    <scope>NUCLEOTIDE SEQUENCE [LARGE SCALE GENOMIC DNA]</scope>
    <source>
        <strain evidence="1 2">DSM 44715</strain>
    </source>
</reference>
<keyword evidence="2" id="KW-1185">Reference proteome</keyword>
<organism evidence="1 2">
    <name type="scientific">Actinomadura meyerae</name>
    <dbReference type="NCBI Taxonomy" id="240840"/>
    <lineage>
        <taxon>Bacteria</taxon>
        <taxon>Bacillati</taxon>
        <taxon>Actinomycetota</taxon>
        <taxon>Actinomycetes</taxon>
        <taxon>Streptosporangiales</taxon>
        <taxon>Thermomonosporaceae</taxon>
        <taxon>Actinomadura</taxon>
    </lineage>
</organism>
<proteinExistence type="predicted"/>
<evidence type="ECO:0000313" key="1">
    <source>
        <dbReference type="EMBL" id="SNT62947.1"/>
    </source>
</evidence>
<gene>
    <name evidence="1" type="ORF">SAMN05443665_10816</name>
</gene>
<dbReference type="AlphaFoldDB" id="A0A239P7C0"/>
<sequence>MIGALRRSDDKSEIITLANVDGTKEEQWVDALDYLSAVETNSFAYVERAYENWERAIKVARTTQNNPFSAELNGTLINVVGATMDWLCAARTFVDHNTYRASRSDDSETLDFFKAACSRQYDDRFGYRFCVRLRNYAQHLGIPLHGLHIGGDFLVLDRDILLERFNGWSSVAAEIRACPSAIPLVPLVEDAMMGLRVIGDSVLEHTASRIEVALRDAREFRSIFMSLHPDAVAVQYSAPDKGWEVGAGFDMKPLPFGAINAAEKVIAAKMRRSASLASTNGSA</sequence>
<dbReference type="EMBL" id="FZOR01000081">
    <property type="protein sequence ID" value="SNT62947.1"/>
    <property type="molecule type" value="Genomic_DNA"/>
</dbReference>